<keyword evidence="15" id="KW-0966">Cell projection</keyword>
<comment type="similarity">
    <text evidence="2 13">Belongs to the type III secretion exporter family.</text>
</comment>
<dbReference type="Proteomes" id="UP000199598">
    <property type="component" value="Unassembled WGS sequence"/>
</dbReference>
<gene>
    <name evidence="13" type="primary">flhB</name>
    <name evidence="15" type="ORF">SAMN04488518_10982</name>
</gene>
<keyword evidence="4 13" id="KW-0813">Transport</keyword>
<evidence type="ECO:0000256" key="6">
    <source>
        <dbReference type="ARBA" id="ARBA00022692"/>
    </source>
</evidence>
<proteinExistence type="inferred from homology"/>
<evidence type="ECO:0000256" key="14">
    <source>
        <dbReference type="SAM" id="MobiDB-lite"/>
    </source>
</evidence>
<keyword evidence="9 13" id="KW-1133">Transmembrane helix</keyword>
<evidence type="ECO:0000256" key="4">
    <source>
        <dbReference type="ARBA" id="ARBA00022448"/>
    </source>
</evidence>
<evidence type="ECO:0000313" key="15">
    <source>
        <dbReference type="EMBL" id="SFK78989.1"/>
    </source>
</evidence>
<comment type="caution">
    <text evidence="15">The sequence shown here is derived from an EMBL/GenBank/DDBJ whole genome shotgun (WGS) entry which is preliminary data.</text>
</comment>
<feature type="transmembrane region" description="Helical" evidence="13">
    <location>
        <begin position="90"/>
        <end position="111"/>
    </location>
</feature>
<protein>
    <recommendedName>
        <fullName evidence="3 13">Flagellar biosynthetic protein FlhB</fullName>
    </recommendedName>
</protein>
<comment type="function">
    <text evidence="12 13">Required for formation of the rod structure in the basal body of the flagellar apparatus. Together with FliI and FliH, may constitute the export apparatus of flagellin.</text>
</comment>
<dbReference type="EMBL" id="FOSK01000009">
    <property type="protein sequence ID" value="SFK78989.1"/>
    <property type="molecule type" value="Genomic_DNA"/>
</dbReference>
<evidence type="ECO:0000256" key="9">
    <source>
        <dbReference type="ARBA" id="ARBA00022989"/>
    </source>
</evidence>
<evidence type="ECO:0000313" key="16">
    <source>
        <dbReference type="Proteomes" id="UP000199598"/>
    </source>
</evidence>
<evidence type="ECO:0000256" key="11">
    <source>
        <dbReference type="ARBA" id="ARBA00023225"/>
    </source>
</evidence>
<organism evidence="15 16">
    <name type="scientific">Pseudovibrio ascidiaceicola</name>
    <dbReference type="NCBI Taxonomy" id="285279"/>
    <lineage>
        <taxon>Bacteria</taxon>
        <taxon>Pseudomonadati</taxon>
        <taxon>Pseudomonadota</taxon>
        <taxon>Alphaproteobacteria</taxon>
        <taxon>Hyphomicrobiales</taxon>
        <taxon>Stappiaceae</taxon>
        <taxon>Pseudovibrio</taxon>
    </lineage>
</organism>
<dbReference type="PRINTS" id="PR00950">
    <property type="entry name" value="TYPE3IMSPROT"/>
</dbReference>
<evidence type="ECO:0000256" key="12">
    <source>
        <dbReference type="ARBA" id="ARBA00025078"/>
    </source>
</evidence>
<feature type="transmembrane region" description="Helical" evidence="13">
    <location>
        <begin position="144"/>
        <end position="166"/>
    </location>
</feature>
<evidence type="ECO:0000256" key="1">
    <source>
        <dbReference type="ARBA" id="ARBA00004651"/>
    </source>
</evidence>
<dbReference type="SUPFAM" id="SSF160544">
    <property type="entry name" value="EscU C-terminal domain-like"/>
    <property type="match status" value="1"/>
</dbReference>
<dbReference type="Gene3D" id="3.40.1690.10">
    <property type="entry name" value="secretion proteins EscU"/>
    <property type="match status" value="1"/>
</dbReference>
<keyword evidence="15" id="KW-0282">Flagellum</keyword>
<dbReference type="Pfam" id="PF01312">
    <property type="entry name" value="Bac_export_2"/>
    <property type="match status" value="1"/>
</dbReference>
<feature type="transmembrane region" description="Helical" evidence="13">
    <location>
        <begin position="34"/>
        <end position="55"/>
    </location>
</feature>
<dbReference type="InterPro" id="IPR006136">
    <property type="entry name" value="FlhB"/>
</dbReference>
<evidence type="ECO:0000256" key="10">
    <source>
        <dbReference type="ARBA" id="ARBA00023136"/>
    </source>
</evidence>
<keyword evidence="16" id="KW-1185">Reference proteome</keyword>
<evidence type="ECO:0000256" key="2">
    <source>
        <dbReference type="ARBA" id="ARBA00010690"/>
    </source>
</evidence>
<feature type="compositionally biased region" description="Basic and acidic residues" evidence="14">
    <location>
        <begin position="11"/>
        <end position="23"/>
    </location>
</feature>
<keyword evidence="6 13" id="KW-0812">Transmembrane</keyword>
<feature type="transmembrane region" description="Helical" evidence="13">
    <location>
        <begin position="190"/>
        <end position="212"/>
    </location>
</feature>
<dbReference type="NCBIfam" id="TIGR00328">
    <property type="entry name" value="flhB"/>
    <property type="match status" value="1"/>
</dbReference>
<feature type="compositionally biased region" description="Acidic residues" evidence="14">
    <location>
        <begin position="1"/>
        <end position="10"/>
    </location>
</feature>
<evidence type="ECO:0000256" key="3">
    <source>
        <dbReference type="ARBA" id="ARBA00021622"/>
    </source>
</evidence>
<evidence type="ECO:0000256" key="13">
    <source>
        <dbReference type="RuleBase" id="RU364091"/>
    </source>
</evidence>
<feature type="region of interest" description="Disordered" evidence="14">
    <location>
        <begin position="1"/>
        <end position="23"/>
    </location>
</feature>
<comment type="subcellular location">
    <subcellularLocation>
        <location evidence="1">Cell membrane</location>
        <topology evidence="1">Multi-pass membrane protein</topology>
    </subcellularLocation>
</comment>
<name>A0A1I4CFD0_9HYPH</name>
<evidence type="ECO:0000256" key="8">
    <source>
        <dbReference type="ARBA" id="ARBA00022927"/>
    </source>
</evidence>
<dbReference type="Gene3D" id="6.10.250.2080">
    <property type="match status" value="1"/>
</dbReference>
<keyword evidence="8 13" id="KW-0653">Protein transport</keyword>
<dbReference type="RefSeq" id="WP_063298045.1">
    <property type="nucleotide sequence ID" value="NZ_FOSK01000009.1"/>
</dbReference>
<dbReference type="InterPro" id="IPR006135">
    <property type="entry name" value="T3SS_substrate_exporter"/>
</dbReference>
<dbReference type="PANTHER" id="PTHR30531:SF12">
    <property type="entry name" value="FLAGELLAR BIOSYNTHETIC PROTEIN FLHB"/>
    <property type="match status" value="1"/>
</dbReference>
<dbReference type="InterPro" id="IPR029025">
    <property type="entry name" value="T3SS_substrate_exporter_C"/>
</dbReference>
<accession>A0A1I4CFD0</accession>
<keyword evidence="10 13" id="KW-0472">Membrane</keyword>
<keyword evidence="11 13" id="KW-1006">Bacterial flagellum protein export</keyword>
<reference evidence="15 16" key="1">
    <citation type="submission" date="2016-10" db="EMBL/GenBank/DDBJ databases">
        <authorList>
            <person name="Varghese N."/>
            <person name="Submissions S."/>
        </authorList>
    </citation>
    <scope>NUCLEOTIDE SEQUENCE [LARGE SCALE GENOMIC DNA]</scope>
    <source>
        <strain evidence="15 16">DSM 16392</strain>
    </source>
</reference>
<sequence length="358" mass="39698">MADDTDDSEKTEDPTQKRLDDAFEKGDIPKSQEVSAWFSLLGTALVISFLAPAMVGGISTILKGFFAHADTIAVDPGALVFLLEITGPEILGVVALPLLTLLVLAVVGNVVQHKPLWTAERLKPKLNKISPLSGMKRLFSKDSLANFLKGLVKIIAVAVVVFLVLWPERDRLDTVVFRETGLVLEEVRELAIMVIGAILALMTVVAGADLVWQRKKWFEKQKMTQQEVKEEYKQSEGDPKIKAKIRELRLQRSRNRMMASVPDATVVITNPTHYAVALSYEEGMGAPQCVALGVDELALRIREVAKESDVPIVENPPLARALYATIELNDYVPEEHYAAVAKVIGYVMQLRKKKSWRS</sequence>
<keyword evidence="15" id="KW-0969">Cilium</keyword>
<dbReference type="PANTHER" id="PTHR30531">
    <property type="entry name" value="FLAGELLAR BIOSYNTHETIC PROTEIN FLHB"/>
    <property type="match status" value="1"/>
</dbReference>
<evidence type="ECO:0000256" key="7">
    <source>
        <dbReference type="ARBA" id="ARBA00022795"/>
    </source>
</evidence>
<evidence type="ECO:0000256" key="5">
    <source>
        <dbReference type="ARBA" id="ARBA00022475"/>
    </source>
</evidence>
<keyword evidence="7 13" id="KW-1005">Bacterial flagellum biogenesis</keyword>
<keyword evidence="5 13" id="KW-1003">Cell membrane</keyword>